<protein>
    <recommendedName>
        <fullName evidence="3">RHS repeat-associated core domain-containing protein</fullName>
    </recommendedName>
</protein>
<comment type="caution">
    <text evidence="1">The sequence shown here is derived from an EMBL/GenBank/DDBJ whole genome shotgun (WGS) entry which is preliminary data.</text>
</comment>
<evidence type="ECO:0000313" key="2">
    <source>
        <dbReference type="Proteomes" id="UP000029736"/>
    </source>
</evidence>
<reference evidence="1 2" key="1">
    <citation type="journal article" date="2014" name="Int. J. Syst. Evol. Microbiol.">
        <title>Phaeodactylibacter xiamenensis gen. nov., sp. nov., a member of the family Saprospiraceae isolated from the marine alga Phaeodactylum tricornutum.</title>
        <authorList>
            <person name="Chen Z.Jr."/>
            <person name="Lei X."/>
            <person name="Lai Q."/>
            <person name="Li Y."/>
            <person name="Zhang B."/>
            <person name="Zhang J."/>
            <person name="Zhang H."/>
            <person name="Yang L."/>
            <person name="Zheng W."/>
            <person name="Tian Y."/>
            <person name="Yu Z."/>
            <person name="Xu H.Jr."/>
            <person name="Zheng T."/>
        </authorList>
    </citation>
    <scope>NUCLEOTIDE SEQUENCE [LARGE SCALE GENOMIC DNA]</scope>
    <source>
        <strain evidence="1 2">KD52</strain>
    </source>
</reference>
<evidence type="ECO:0000313" key="1">
    <source>
        <dbReference type="EMBL" id="KGE87951.1"/>
    </source>
</evidence>
<dbReference type="Proteomes" id="UP000029736">
    <property type="component" value="Unassembled WGS sequence"/>
</dbReference>
<sequence length="321" mass="35053">MQAAYSTVAPDKDYRYNGKELNGDYGMDLYEYGFRWYDAAVGRWHGVDPLADYQESRTPYGYSLNSPLVYIDPDGSLPILINGRVAGCESSCRGSKDYWGEEILRTIANSGIPNPGGQRHFVDGDRHMTQDEGGFSVIAAGSYFTGNIAWQRTAAGYSQASDDFEKIISKLERDPETGLITENIQIYSHSRGSAFAEGYTKRLIELIKENSDLFADPNGVVNLSMNLAPHQSWAVDATDGVPSYSFHHNDDKLSGNSMEGVLGAFSSGIGNGTMEAHGVSSFVNEVGAFLSSYNSNGASQATINDFVSKMQNQYGIKVTVQ</sequence>
<dbReference type="AlphaFoldDB" id="A0A098S780"/>
<dbReference type="Gene3D" id="2.180.10.10">
    <property type="entry name" value="RHS repeat-associated core"/>
    <property type="match status" value="1"/>
</dbReference>
<gene>
    <name evidence="1" type="ORF">IX84_12590</name>
</gene>
<keyword evidence="2" id="KW-1185">Reference proteome</keyword>
<dbReference type="EMBL" id="JPOS01000029">
    <property type="protein sequence ID" value="KGE87951.1"/>
    <property type="molecule type" value="Genomic_DNA"/>
</dbReference>
<dbReference type="InterPro" id="IPR022385">
    <property type="entry name" value="Rhs_assc_core"/>
</dbReference>
<dbReference type="RefSeq" id="WP_044220640.1">
    <property type="nucleotide sequence ID" value="NZ_JBKAGJ010000012.1"/>
</dbReference>
<name>A0A098S780_9BACT</name>
<dbReference type="STRING" id="1524460.IX84_12590"/>
<dbReference type="OrthoDB" id="1274715at2"/>
<dbReference type="NCBIfam" id="TIGR03696">
    <property type="entry name" value="Rhs_assc_core"/>
    <property type="match status" value="1"/>
</dbReference>
<dbReference type="InterPro" id="IPR050708">
    <property type="entry name" value="T6SS_VgrG/RHS"/>
</dbReference>
<dbReference type="PANTHER" id="PTHR32305:SF15">
    <property type="entry name" value="PROTEIN RHSA-RELATED"/>
    <property type="match status" value="1"/>
</dbReference>
<organism evidence="1 2">
    <name type="scientific">Phaeodactylibacter xiamenensis</name>
    <dbReference type="NCBI Taxonomy" id="1524460"/>
    <lineage>
        <taxon>Bacteria</taxon>
        <taxon>Pseudomonadati</taxon>
        <taxon>Bacteroidota</taxon>
        <taxon>Saprospiria</taxon>
        <taxon>Saprospirales</taxon>
        <taxon>Haliscomenobacteraceae</taxon>
        <taxon>Phaeodactylibacter</taxon>
    </lineage>
</organism>
<evidence type="ECO:0008006" key="3">
    <source>
        <dbReference type="Google" id="ProtNLM"/>
    </source>
</evidence>
<accession>A0A098S780</accession>
<dbReference type="PANTHER" id="PTHR32305">
    <property type="match status" value="1"/>
</dbReference>
<proteinExistence type="predicted"/>